<dbReference type="STRING" id="1265313.HRUBRA_01113"/>
<keyword evidence="2" id="KW-1185">Reference proteome</keyword>
<organism evidence="1 2">
    <name type="scientific">Pseudohaliea rubra DSM 19751</name>
    <dbReference type="NCBI Taxonomy" id="1265313"/>
    <lineage>
        <taxon>Bacteria</taxon>
        <taxon>Pseudomonadati</taxon>
        <taxon>Pseudomonadota</taxon>
        <taxon>Gammaproteobacteria</taxon>
        <taxon>Cellvibrionales</taxon>
        <taxon>Halieaceae</taxon>
        <taxon>Pseudohaliea</taxon>
    </lineage>
</organism>
<dbReference type="eggNOG" id="ENOG50346JF">
    <property type="taxonomic scope" value="Bacteria"/>
</dbReference>
<accession>A0A095X044</accession>
<dbReference type="AlphaFoldDB" id="A0A095X044"/>
<name>A0A095X044_9GAMM</name>
<evidence type="ECO:0000313" key="2">
    <source>
        <dbReference type="Proteomes" id="UP000029640"/>
    </source>
</evidence>
<gene>
    <name evidence="1" type="ORF">HRUBRA_01113</name>
</gene>
<protein>
    <submittedName>
        <fullName evidence="1">Uncharacterized protein</fullName>
    </submittedName>
</protein>
<proteinExistence type="predicted"/>
<dbReference type="Proteomes" id="UP000029640">
    <property type="component" value="Unassembled WGS sequence"/>
</dbReference>
<evidence type="ECO:0000313" key="1">
    <source>
        <dbReference type="EMBL" id="KGE04249.1"/>
    </source>
</evidence>
<reference evidence="1 2" key="1">
    <citation type="journal article" date="2014" name="Genome Announc.">
        <title>Genome Sequence of Gammaproteobacterial Pseudohaliea rubra Type Strain DSM 19751, Isolated from Coastal Seawater of the Mediterranean Sea.</title>
        <authorList>
            <person name="Spring S."/>
            <person name="Fiebig A."/>
            <person name="Riedel T."/>
            <person name="Goker M."/>
            <person name="Klenk H.P."/>
        </authorList>
    </citation>
    <scope>NUCLEOTIDE SEQUENCE [LARGE SCALE GENOMIC DNA]</scope>
    <source>
        <strain evidence="1 2">DSM 19751</strain>
    </source>
</reference>
<dbReference type="HOGENOM" id="CLU_1978443_0_0_6"/>
<comment type="caution">
    <text evidence="1">The sequence shown here is derived from an EMBL/GenBank/DDBJ whole genome shotgun (WGS) entry which is preliminary data.</text>
</comment>
<sequence>MMIASLLKGRALAPLAAFALGLFLAQGARALSLGPDEFVAARQVTCILAQDALGYLGEDAFNTLLDGALENFDDGQGDVIYAKALGYFDGLMFGIPAGDDALVSERLRAYNQSQACSGLVVSNYRL</sequence>
<dbReference type="EMBL" id="AUVB01000031">
    <property type="protein sequence ID" value="KGE04249.1"/>
    <property type="molecule type" value="Genomic_DNA"/>
</dbReference>